<dbReference type="SMART" id="SM00382">
    <property type="entry name" value="AAA"/>
    <property type="match status" value="1"/>
</dbReference>
<dbReference type="GO" id="GO:0016887">
    <property type="term" value="F:ATP hydrolysis activity"/>
    <property type="evidence" value="ECO:0007669"/>
    <property type="project" value="InterPro"/>
</dbReference>
<name>A0A921ZQ97_MANSE</name>
<dbReference type="GO" id="GO:0005737">
    <property type="term" value="C:cytoplasm"/>
    <property type="evidence" value="ECO:0007669"/>
    <property type="project" value="UniProtKB-ARBA"/>
</dbReference>
<dbReference type="GO" id="GO:0005524">
    <property type="term" value="F:ATP binding"/>
    <property type="evidence" value="ECO:0007669"/>
    <property type="project" value="InterPro"/>
</dbReference>
<dbReference type="PRINTS" id="PR00300">
    <property type="entry name" value="CLPPROTEASEA"/>
</dbReference>
<feature type="domain" description="AAA+ ATPase" evidence="3">
    <location>
        <begin position="107"/>
        <end position="249"/>
    </location>
</feature>
<organism evidence="4 5">
    <name type="scientific">Manduca sexta</name>
    <name type="common">Tobacco hawkmoth</name>
    <name type="synonym">Tobacco hornworm</name>
    <dbReference type="NCBI Taxonomy" id="7130"/>
    <lineage>
        <taxon>Eukaryota</taxon>
        <taxon>Metazoa</taxon>
        <taxon>Ecdysozoa</taxon>
        <taxon>Arthropoda</taxon>
        <taxon>Hexapoda</taxon>
        <taxon>Insecta</taxon>
        <taxon>Pterygota</taxon>
        <taxon>Neoptera</taxon>
        <taxon>Endopterygota</taxon>
        <taxon>Lepidoptera</taxon>
        <taxon>Glossata</taxon>
        <taxon>Ditrysia</taxon>
        <taxon>Bombycoidea</taxon>
        <taxon>Sphingidae</taxon>
        <taxon>Sphinginae</taxon>
        <taxon>Sphingini</taxon>
        <taxon>Manduca</taxon>
    </lineage>
</organism>
<dbReference type="InterPro" id="IPR003593">
    <property type="entry name" value="AAA+_ATPase"/>
</dbReference>
<feature type="signal peptide" evidence="2">
    <location>
        <begin position="1"/>
        <end position="23"/>
    </location>
</feature>
<evidence type="ECO:0000313" key="5">
    <source>
        <dbReference type="Proteomes" id="UP000791440"/>
    </source>
</evidence>
<accession>A0A921ZQ97</accession>
<dbReference type="Pfam" id="PF06309">
    <property type="entry name" value="Torsin"/>
    <property type="match status" value="1"/>
</dbReference>
<keyword evidence="5" id="KW-1185">Reference proteome</keyword>
<evidence type="ECO:0000256" key="1">
    <source>
        <dbReference type="ARBA" id="ARBA00006235"/>
    </source>
</evidence>
<dbReference type="GO" id="GO:0071218">
    <property type="term" value="P:cellular response to misfolded protein"/>
    <property type="evidence" value="ECO:0007669"/>
    <property type="project" value="TreeGrafter"/>
</dbReference>
<dbReference type="PANTHER" id="PTHR10760">
    <property type="entry name" value="TORSIN"/>
    <property type="match status" value="1"/>
</dbReference>
<dbReference type="PANTHER" id="PTHR10760:SF2">
    <property type="entry name" value="LD13476P-RELATED"/>
    <property type="match status" value="1"/>
</dbReference>
<evidence type="ECO:0000313" key="4">
    <source>
        <dbReference type="EMBL" id="KAG6461483.1"/>
    </source>
</evidence>
<dbReference type="GO" id="GO:0012505">
    <property type="term" value="C:endomembrane system"/>
    <property type="evidence" value="ECO:0007669"/>
    <property type="project" value="UniProtKB-ARBA"/>
</dbReference>
<feature type="chain" id="PRO_5037895357" description="AAA+ ATPase domain-containing protein" evidence="2">
    <location>
        <begin position="24"/>
        <end position="351"/>
    </location>
</feature>
<dbReference type="AlphaFoldDB" id="A0A921ZQ97"/>
<dbReference type="OrthoDB" id="19623at2759"/>
<reference evidence="4" key="2">
    <citation type="submission" date="2020-12" db="EMBL/GenBank/DDBJ databases">
        <authorList>
            <person name="Kanost M."/>
        </authorList>
    </citation>
    <scope>NUCLEOTIDE SEQUENCE</scope>
</reference>
<gene>
    <name evidence="4" type="ORF">O3G_MSEX012662</name>
</gene>
<dbReference type="InterPro" id="IPR010448">
    <property type="entry name" value="Torsin"/>
</dbReference>
<dbReference type="InterPro" id="IPR001270">
    <property type="entry name" value="ClpA/B"/>
</dbReference>
<dbReference type="Gene3D" id="3.40.50.300">
    <property type="entry name" value="P-loop containing nucleotide triphosphate hydrolases"/>
    <property type="match status" value="1"/>
</dbReference>
<comment type="similarity">
    <text evidence="1">Belongs to the ClpA/ClpB family. Torsin subfamily.</text>
</comment>
<evidence type="ECO:0000256" key="2">
    <source>
        <dbReference type="SAM" id="SignalP"/>
    </source>
</evidence>
<sequence>MLFRTIYGCVYLVLFLCVNYACSEFTTILLGSTMVAGVAGGWFDSIKENTYCRYAECCTDHYIPYDVDKLNQSLTEKMFGQPLVKELVNILTAHKKAVKKTTGFNEKALVISLHGWTGVGKNYAATMVADALYKNGMKSKYVKFFMGEKDFGCSNLDVKKKHLISILNETVEKCPKSLIIFDEIEKMCPTILDIIRPMLDHHQTVDGIDYRDSIFIFISNIGGLDIANNLLKLIEDGIKRNEVDFHDFEPIIRKRSYFEGGFKESTIITQHLIDHYVPFLPLEQHHVEMCALQIFRENGIEDPSAEMLSDAMSVITYGPTEDKAIFANSGCKRLTRKVPYVVEKFKPKEDL</sequence>
<protein>
    <recommendedName>
        <fullName evidence="3">AAA+ ATPase domain-containing protein</fullName>
    </recommendedName>
</protein>
<keyword evidence="2" id="KW-0732">Signal</keyword>
<dbReference type="EMBL" id="JH668749">
    <property type="protein sequence ID" value="KAG6461483.1"/>
    <property type="molecule type" value="Genomic_DNA"/>
</dbReference>
<comment type="caution">
    <text evidence="4">The sequence shown here is derived from an EMBL/GenBank/DDBJ whole genome shotgun (WGS) entry which is preliminary data.</text>
</comment>
<dbReference type="SUPFAM" id="SSF52540">
    <property type="entry name" value="P-loop containing nucleoside triphosphate hydrolases"/>
    <property type="match status" value="1"/>
</dbReference>
<evidence type="ECO:0000259" key="3">
    <source>
        <dbReference type="SMART" id="SM00382"/>
    </source>
</evidence>
<dbReference type="InterPro" id="IPR027417">
    <property type="entry name" value="P-loop_NTPase"/>
</dbReference>
<proteinExistence type="inferred from homology"/>
<reference evidence="4" key="1">
    <citation type="journal article" date="2016" name="Insect Biochem. Mol. Biol.">
        <title>Multifaceted biological insights from a draft genome sequence of the tobacco hornworm moth, Manduca sexta.</title>
        <authorList>
            <person name="Kanost M.R."/>
            <person name="Arrese E.L."/>
            <person name="Cao X."/>
            <person name="Chen Y.R."/>
            <person name="Chellapilla S."/>
            <person name="Goldsmith M.R."/>
            <person name="Grosse-Wilde E."/>
            <person name="Heckel D.G."/>
            <person name="Herndon N."/>
            <person name="Jiang H."/>
            <person name="Papanicolaou A."/>
            <person name="Qu J."/>
            <person name="Soulages J.L."/>
            <person name="Vogel H."/>
            <person name="Walters J."/>
            <person name="Waterhouse R.M."/>
            <person name="Ahn S.J."/>
            <person name="Almeida F.C."/>
            <person name="An C."/>
            <person name="Aqrawi P."/>
            <person name="Bretschneider A."/>
            <person name="Bryant W.B."/>
            <person name="Bucks S."/>
            <person name="Chao H."/>
            <person name="Chevignon G."/>
            <person name="Christen J.M."/>
            <person name="Clarke D.F."/>
            <person name="Dittmer N.T."/>
            <person name="Ferguson L.C.F."/>
            <person name="Garavelou S."/>
            <person name="Gordon K.H.J."/>
            <person name="Gunaratna R.T."/>
            <person name="Han Y."/>
            <person name="Hauser F."/>
            <person name="He Y."/>
            <person name="Heidel-Fischer H."/>
            <person name="Hirsh A."/>
            <person name="Hu Y."/>
            <person name="Jiang H."/>
            <person name="Kalra D."/>
            <person name="Klinner C."/>
            <person name="Konig C."/>
            <person name="Kovar C."/>
            <person name="Kroll A.R."/>
            <person name="Kuwar S.S."/>
            <person name="Lee S.L."/>
            <person name="Lehman R."/>
            <person name="Li K."/>
            <person name="Li Z."/>
            <person name="Liang H."/>
            <person name="Lovelace S."/>
            <person name="Lu Z."/>
            <person name="Mansfield J.H."/>
            <person name="McCulloch K.J."/>
            <person name="Mathew T."/>
            <person name="Morton B."/>
            <person name="Muzny D.M."/>
            <person name="Neunemann D."/>
            <person name="Ongeri F."/>
            <person name="Pauchet Y."/>
            <person name="Pu L.L."/>
            <person name="Pyrousis I."/>
            <person name="Rao X.J."/>
            <person name="Redding A."/>
            <person name="Roesel C."/>
            <person name="Sanchez-Gracia A."/>
            <person name="Schaack S."/>
            <person name="Shukla A."/>
            <person name="Tetreau G."/>
            <person name="Wang Y."/>
            <person name="Xiong G.H."/>
            <person name="Traut W."/>
            <person name="Walsh T.K."/>
            <person name="Worley K.C."/>
            <person name="Wu D."/>
            <person name="Wu W."/>
            <person name="Wu Y.Q."/>
            <person name="Zhang X."/>
            <person name="Zou Z."/>
            <person name="Zucker H."/>
            <person name="Briscoe A.D."/>
            <person name="Burmester T."/>
            <person name="Clem R.J."/>
            <person name="Feyereisen R."/>
            <person name="Grimmelikhuijzen C.J.P."/>
            <person name="Hamodrakas S.J."/>
            <person name="Hansson B.S."/>
            <person name="Huguet E."/>
            <person name="Jermiin L.S."/>
            <person name="Lan Q."/>
            <person name="Lehman H.K."/>
            <person name="Lorenzen M."/>
            <person name="Merzendorfer H."/>
            <person name="Michalopoulos I."/>
            <person name="Morton D.B."/>
            <person name="Muthukrishnan S."/>
            <person name="Oakeshott J.G."/>
            <person name="Palmer W."/>
            <person name="Park Y."/>
            <person name="Passarelli A.L."/>
            <person name="Rozas J."/>
            <person name="Schwartz L.M."/>
            <person name="Smith W."/>
            <person name="Southgate A."/>
            <person name="Vilcinskas A."/>
            <person name="Vogt R."/>
            <person name="Wang P."/>
            <person name="Werren J."/>
            <person name="Yu X.Q."/>
            <person name="Zhou J.J."/>
            <person name="Brown S.J."/>
            <person name="Scherer S.E."/>
            <person name="Richards S."/>
            <person name="Blissard G.W."/>
        </authorList>
    </citation>
    <scope>NUCLEOTIDE SEQUENCE</scope>
</reference>
<dbReference type="Proteomes" id="UP000791440">
    <property type="component" value="Unassembled WGS sequence"/>
</dbReference>